<sequence>MPRSDGRTTRRRRRDAVEKGRHHRSWRRYENVKTTAALLWTQLFTHHGGSGELRGWKDAVQRSEGTQERPDGRENRRGEHNGKNGGRSTSKMFDCCDRGNWKCWIARWERYRILSGLQLRKAGTRVSTFLHAMGREAEDVFTKRRQRPIFLHLANTTFEKATQSSQASG</sequence>
<proteinExistence type="predicted"/>
<evidence type="ECO:0000256" key="1">
    <source>
        <dbReference type="SAM" id="MobiDB-lite"/>
    </source>
</evidence>
<evidence type="ECO:0000313" key="2">
    <source>
        <dbReference type="EMBL" id="MXU94718.1"/>
    </source>
</evidence>
<dbReference type="EMBL" id="GIFC01012635">
    <property type="protein sequence ID" value="MXU94718.1"/>
    <property type="molecule type" value="Transcribed_RNA"/>
</dbReference>
<feature type="compositionally biased region" description="Basic and acidic residues" evidence="1">
    <location>
        <begin position="54"/>
        <end position="82"/>
    </location>
</feature>
<feature type="region of interest" description="Disordered" evidence="1">
    <location>
        <begin position="1"/>
        <end position="26"/>
    </location>
</feature>
<dbReference type="AlphaFoldDB" id="A0A6B0UZU9"/>
<protein>
    <submittedName>
        <fullName evidence="2">Putative conserved protein with signal anchor</fullName>
    </submittedName>
</protein>
<reference evidence="2" key="1">
    <citation type="submission" date="2019-12" db="EMBL/GenBank/DDBJ databases">
        <title>An insight into the sialome of adult female Ixodes ricinus ticks feeding for 6 days.</title>
        <authorList>
            <person name="Perner J."/>
            <person name="Ribeiro J.M.C."/>
        </authorList>
    </citation>
    <scope>NUCLEOTIDE SEQUENCE</scope>
    <source>
        <strain evidence="2">Semi-engorged</strain>
        <tissue evidence="2">Salivary glands</tissue>
    </source>
</reference>
<name>A0A6B0UZU9_IXORI</name>
<feature type="compositionally biased region" description="Basic residues" evidence="1">
    <location>
        <begin position="9"/>
        <end position="26"/>
    </location>
</feature>
<organism evidence="2">
    <name type="scientific">Ixodes ricinus</name>
    <name type="common">Common tick</name>
    <name type="synonym">Acarus ricinus</name>
    <dbReference type="NCBI Taxonomy" id="34613"/>
    <lineage>
        <taxon>Eukaryota</taxon>
        <taxon>Metazoa</taxon>
        <taxon>Ecdysozoa</taxon>
        <taxon>Arthropoda</taxon>
        <taxon>Chelicerata</taxon>
        <taxon>Arachnida</taxon>
        <taxon>Acari</taxon>
        <taxon>Parasitiformes</taxon>
        <taxon>Ixodida</taxon>
        <taxon>Ixodoidea</taxon>
        <taxon>Ixodidae</taxon>
        <taxon>Ixodinae</taxon>
        <taxon>Ixodes</taxon>
    </lineage>
</organism>
<feature type="region of interest" description="Disordered" evidence="1">
    <location>
        <begin position="54"/>
        <end position="90"/>
    </location>
</feature>
<accession>A0A6B0UZU9</accession>